<evidence type="ECO:0000256" key="7">
    <source>
        <dbReference type="ARBA" id="ARBA00023136"/>
    </source>
</evidence>
<keyword evidence="10" id="KW-1185">Reference proteome</keyword>
<dbReference type="RefSeq" id="WP_390297554.1">
    <property type="nucleotide sequence ID" value="NZ_JBHSFU010000008.1"/>
</dbReference>
<dbReference type="EMBL" id="JBHSFU010000008">
    <property type="protein sequence ID" value="MFC4559428.1"/>
    <property type="molecule type" value="Genomic_DNA"/>
</dbReference>
<evidence type="ECO:0000256" key="5">
    <source>
        <dbReference type="ARBA" id="ARBA00022692"/>
    </source>
</evidence>
<name>A0ABV9DM12_9BACI</name>
<keyword evidence="3" id="KW-0813">Transport</keyword>
<dbReference type="Proteomes" id="UP001595989">
    <property type="component" value="Unassembled WGS sequence"/>
</dbReference>
<evidence type="ECO:0000256" key="2">
    <source>
        <dbReference type="ARBA" id="ARBA00007998"/>
    </source>
</evidence>
<feature type="transmembrane region" description="Helical" evidence="8">
    <location>
        <begin position="224"/>
        <end position="245"/>
    </location>
</feature>
<evidence type="ECO:0000313" key="10">
    <source>
        <dbReference type="Proteomes" id="UP001595989"/>
    </source>
</evidence>
<feature type="transmembrane region" description="Helical" evidence="8">
    <location>
        <begin position="124"/>
        <end position="140"/>
    </location>
</feature>
<dbReference type="NCBIfam" id="TIGR00912">
    <property type="entry name" value="2A0309"/>
    <property type="match status" value="1"/>
</dbReference>
<evidence type="ECO:0000256" key="3">
    <source>
        <dbReference type="ARBA" id="ARBA00022448"/>
    </source>
</evidence>
<evidence type="ECO:0000256" key="1">
    <source>
        <dbReference type="ARBA" id="ARBA00004141"/>
    </source>
</evidence>
<evidence type="ECO:0000256" key="6">
    <source>
        <dbReference type="ARBA" id="ARBA00022989"/>
    </source>
</evidence>
<comment type="similarity">
    <text evidence="2">Belongs to the amino acid-polyamine-organocation (APC) superfamily. Spore germination protein (SGP) (TC 2.A.3.9) family.</text>
</comment>
<keyword evidence="4" id="KW-0309">Germination</keyword>
<protein>
    <submittedName>
        <fullName evidence="9">Endospore germination permease</fullName>
    </submittedName>
</protein>
<dbReference type="InterPro" id="IPR004761">
    <property type="entry name" value="Spore_GerAB"/>
</dbReference>
<dbReference type="PANTHER" id="PTHR34975:SF2">
    <property type="entry name" value="SPORE GERMINATION PROTEIN A2"/>
    <property type="match status" value="1"/>
</dbReference>
<keyword evidence="7 8" id="KW-0472">Membrane</keyword>
<keyword evidence="6 8" id="KW-1133">Transmembrane helix</keyword>
<evidence type="ECO:0000256" key="4">
    <source>
        <dbReference type="ARBA" id="ARBA00022544"/>
    </source>
</evidence>
<dbReference type="Pfam" id="PF03845">
    <property type="entry name" value="Spore_permease"/>
    <property type="match status" value="1"/>
</dbReference>
<dbReference type="PANTHER" id="PTHR34975">
    <property type="entry name" value="SPORE GERMINATION PROTEIN A2"/>
    <property type="match status" value="1"/>
</dbReference>
<reference evidence="10" key="1">
    <citation type="journal article" date="2019" name="Int. J. Syst. Evol. Microbiol.">
        <title>The Global Catalogue of Microorganisms (GCM) 10K type strain sequencing project: providing services to taxonomists for standard genome sequencing and annotation.</title>
        <authorList>
            <consortium name="The Broad Institute Genomics Platform"/>
            <consortium name="The Broad Institute Genome Sequencing Center for Infectious Disease"/>
            <person name="Wu L."/>
            <person name="Ma J."/>
        </authorList>
    </citation>
    <scope>NUCLEOTIDE SEQUENCE [LARGE SCALE GENOMIC DNA]</scope>
    <source>
        <strain evidence="10">CGMCC 4.7426</strain>
    </source>
</reference>
<evidence type="ECO:0000256" key="8">
    <source>
        <dbReference type="SAM" id="Phobius"/>
    </source>
</evidence>
<comment type="caution">
    <text evidence="9">The sequence shown here is derived from an EMBL/GenBank/DDBJ whole genome shotgun (WGS) entry which is preliminary data.</text>
</comment>
<gene>
    <name evidence="9" type="ORF">ACFO3D_14615</name>
</gene>
<feature type="transmembrane region" description="Helical" evidence="8">
    <location>
        <begin position="340"/>
        <end position="359"/>
    </location>
</feature>
<feature type="transmembrane region" description="Helical" evidence="8">
    <location>
        <begin position="192"/>
        <end position="212"/>
    </location>
</feature>
<feature type="transmembrane region" description="Helical" evidence="8">
    <location>
        <begin position="85"/>
        <end position="104"/>
    </location>
</feature>
<feature type="transmembrane region" description="Helical" evidence="8">
    <location>
        <begin position="152"/>
        <end position="172"/>
    </location>
</feature>
<feature type="transmembrane region" description="Helical" evidence="8">
    <location>
        <begin position="312"/>
        <end position="328"/>
    </location>
</feature>
<proteinExistence type="inferred from homology"/>
<accession>A0ABV9DM12</accession>
<keyword evidence="5 8" id="KW-0812">Transmembrane</keyword>
<feature type="transmembrane region" description="Helical" evidence="8">
    <location>
        <begin position="276"/>
        <end position="300"/>
    </location>
</feature>
<feature type="transmembrane region" description="Helical" evidence="8">
    <location>
        <begin position="45"/>
        <end position="64"/>
    </location>
</feature>
<comment type="subcellular location">
    <subcellularLocation>
        <location evidence="1">Membrane</location>
        <topology evidence="1">Multi-pass membrane protein</topology>
    </subcellularLocation>
</comment>
<sequence>MRQFEYGDEQITDNEILIAIPSIVIGVGILTMPRSIAEDTVSADGWISLLVGGVFVIFLTWLVGKLGSRFPQQPFLEYASKVISRPGAIGMTLLFSTLGVLIAAYEMRVIAQVSSKYLFEETPVPVIGLTFLLVVVYAVCGTKAGWFRINMMFFPIIVFISLSVVLFTTGWFKMENLLPAFKTDIGSYLDAFKNSILSFTGFGIILFFSVLVKDPKGMPKKAAIGMSYAVVLYILFYIMCIGVFGNLVTANLQFPTIELAKNVEIPGGFFERFESIFFVIWIMAIFNTTVMALGAALMAIQSVFRQVRKEKVVFMLSPLIFLIGMIPHDENELGTFGSFLGYYGFFMTTLVTFLLLIIAKLRGVKGHE</sequence>
<feature type="transmembrane region" description="Helical" evidence="8">
    <location>
        <begin position="16"/>
        <end position="33"/>
    </location>
</feature>
<dbReference type="Gene3D" id="1.20.1740.10">
    <property type="entry name" value="Amino acid/polyamine transporter I"/>
    <property type="match status" value="1"/>
</dbReference>
<organism evidence="9 10">
    <name type="scientific">Virgibacillus kekensis</name>
    <dbReference type="NCBI Taxonomy" id="202261"/>
    <lineage>
        <taxon>Bacteria</taxon>
        <taxon>Bacillati</taxon>
        <taxon>Bacillota</taxon>
        <taxon>Bacilli</taxon>
        <taxon>Bacillales</taxon>
        <taxon>Bacillaceae</taxon>
        <taxon>Virgibacillus</taxon>
    </lineage>
</organism>
<evidence type="ECO:0000313" key="9">
    <source>
        <dbReference type="EMBL" id="MFC4559428.1"/>
    </source>
</evidence>